<keyword evidence="4 13" id="KW-0378">Hydrolase</keyword>
<dbReference type="InterPro" id="IPR027417">
    <property type="entry name" value="P-loop_NTPase"/>
</dbReference>
<dbReference type="InterPro" id="IPR014017">
    <property type="entry name" value="DNA_helicase_UvrD-like_C"/>
</dbReference>
<dbReference type="InterPro" id="IPR000212">
    <property type="entry name" value="DNA_helicase_UvrD/REP"/>
</dbReference>
<dbReference type="PANTHER" id="PTHR11070">
    <property type="entry name" value="UVRD / RECB / PCRA DNA HELICASE FAMILY MEMBER"/>
    <property type="match status" value="1"/>
</dbReference>
<keyword evidence="9 13" id="KW-0234">DNA repair</keyword>
<keyword evidence="5 13" id="KW-0347">Helicase</keyword>
<dbReference type="HAMAP" id="MF_01451">
    <property type="entry name" value="AddA"/>
    <property type="match status" value="1"/>
</dbReference>
<dbReference type="Gene3D" id="3.90.320.10">
    <property type="match status" value="1"/>
</dbReference>
<reference evidence="18 19" key="1">
    <citation type="submission" date="2017-12" db="EMBL/GenBank/DDBJ databases">
        <title>Phylogenetic diversity of female urinary microbiome.</title>
        <authorList>
            <person name="Thomas-White K."/>
            <person name="Wolfe A.J."/>
        </authorList>
    </citation>
    <scope>NUCLEOTIDE SEQUENCE [LARGE SCALE GENOMIC DNA]</scope>
    <source>
        <strain evidence="18 19">UMB0139</strain>
    </source>
</reference>
<keyword evidence="1 13" id="KW-0540">Nuclease</keyword>
<evidence type="ECO:0000256" key="9">
    <source>
        <dbReference type="ARBA" id="ARBA00023204"/>
    </source>
</evidence>
<evidence type="ECO:0000256" key="12">
    <source>
        <dbReference type="ARBA" id="ARBA00048988"/>
    </source>
</evidence>
<evidence type="ECO:0000256" key="10">
    <source>
        <dbReference type="ARBA" id="ARBA00023235"/>
    </source>
</evidence>
<evidence type="ECO:0000256" key="13">
    <source>
        <dbReference type="HAMAP-Rule" id="MF_01451"/>
    </source>
</evidence>
<dbReference type="Pfam" id="PF12705">
    <property type="entry name" value="PDDEXK_1"/>
    <property type="match status" value="1"/>
</dbReference>
<dbReference type="PROSITE" id="PS51217">
    <property type="entry name" value="UVRD_HELICASE_CTER"/>
    <property type="match status" value="1"/>
</dbReference>
<feature type="domain" description="UvrD-like helicase ATP-binding" evidence="16">
    <location>
        <begin position="18"/>
        <end position="492"/>
    </location>
</feature>
<dbReference type="EC" id="5.6.2.4" evidence="13"/>
<evidence type="ECO:0000259" key="16">
    <source>
        <dbReference type="PROSITE" id="PS51198"/>
    </source>
</evidence>
<feature type="region of interest" description="Disordered" evidence="15">
    <location>
        <begin position="1"/>
        <end position="23"/>
    </location>
</feature>
<dbReference type="Proteomes" id="UP000234239">
    <property type="component" value="Unassembled WGS sequence"/>
</dbReference>
<dbReference type="Gene3D" id="1.10.274.50">
    <property type="match status" value="1"/>
</dbReference>
<dbReference type="InterPro" id="IPR038726">
    <property type="entry name" value="PDDEXK_AddAB-type"/>
</dbReference>
<dbReference type="GO" id="GO:0033202">
    <property type="term" value="C:DNA helicase complex"/>
    <property type="evidence" value="ECO:0007669"/>
    <property type="project" value="TreeGrafter"/>
</dbReference>
<dbReference type="GO" id="GO:0005524">
    <property type="term" value="F:ATP binding"/>
    <property type="evidence" value="ECO:0007669"/>
    <property type="project" value="UniProtKB-UniRule"/>
</dbReference>
<comment type="caution">
    <text evidence="18">The sequence shown here is derived from an EMBL/GenBank/DDBJ whole genome shotgun (WGS) entry which is preliminary data.</text>
</comment>
<accession>A0A2I1MT35</accession>
<keyword evidence="3 13" id="KW-0227">DNA damage</keyword>
<comment type="function">
    <text evidence="13">The heterodimer acts as both an ATP-dependent DNA helicase and an ATP-dependent, dual-direction single-stranded exonuclease. Recognizes the chi site generating a DNA molecule suitable for the initiation of homologous recombination. The AddA nuclease domain is required for chi fragment generation; this subunit has the helicase and 3' -&gt; 5' nuclease activities.</text>
</comment>
<protein>
    <recommendedName>
        <fullName evidence="13">ATP-dependent helicase/nuclease subunit A</fullName>
        <ecNumber evidence="13">3.1.-.-</ecNumber>
        <ecNumber evidence="13">5.6.2.4</ecNumber>
    </recommendedName>
    <alternativeName>
        <fullName evidence="13">ATP-dependent helicase/nuclease AddA</fullName>
    </alternativeName>
    <alternativeName>
        <fullName evidence="13">DNA 3'-5' helicase AddA</fullName>
    </alternativeName>
</protein>
<dbReference type="EC" id="3.1.-.-" evidence="13"/>
<evidence type="ECO:0000259" key="17">
    <source>
        <dbReference type="PROSITE" id="PS51217"/>
    </source>
</evidence>
<dbReference type="InterPro" id="IPR014016">
    <property type="entry name" value="UvrD-like_ATP-bd"/>
</dbReference>
<evidence type="ECO:0000256" key="1">
    <source>
        <dbReference type="ARBA" id="ARBA00022722"/>
    </source>
</evidence>
<evidence type="ECO:0000256" key="8">
    <source>
        <dbReference type="ARBA" id="ARBA00023125"/>
    </source>
</evidence>
<dbReference type="InterPro" id="IPR014152">
    <property type="entry name" value="AddA"/>
</dbReference>
<dbReference type="EMBL" id="PKGY01000001">
    <property type="protein sequence ID" value="PKZ23294.1"/>
    <property type="molecule type" value="Genomic_DNA"/>
</dbReference>
<dbReference type="NCBIfam" id="TIGR02785">
    <property type="entry name" value="addA_Gpos"/>
    <property type="match status" value="1"/>
</dbReference>
<dbReference type="RefSeq" id="WP_083272353.1">
    <property type="nucleotide sequence ID" value="NZ_CAJHKM010000002.1"/>
</dbReference>
<evidence type="ECO:0000256" key="5">
    <source>
        <dbReference type="ARBA" id="ARBA00022806"/>
    </source>
</evidence>
<comment type="similarity">
    <text evidence="13">Belongs to the helicase family. AddA subfamily.</text>
</comment>
<evidence type="ECO:0000256" key="15">
    <source>
        <dbReference type="SAM" id="MobiDB-lite"/>
    </source>
</evidence>
<keyword evidence="6 13" id="KW-0269">Exonuclease</keyword>
<dbReference type="OrthoDB" id="9810135at2"/>
<keyword evidence="2 13" id="KW-0547">Nucleotide-binding</keyword>
<dbReference type="SUPFAM" id="SSF52540">
    <property type="entry name" value="P-loop containing nucleoside triphosphate hydrolases"/>
    <property type="match status" value="1"/>
</dbReference>
<comment type="catalytic activity">
    <reaction evidence="12 13">
        <text>ATP + H2O = ADP + phosphate + H(+)</text>
        <dbReference type="Rhea" id="RHEA:13065"/>
        <dbReference type="ChEBI" id="CHEBI:15377"/>
        <dbReference type="ChEBI" id="CHEBI:15378"/>
        <dbReference type="ChEBI" id="CHEBI:30616"/>
        <dbReference type="ChEBI" id="CHEBI:43474"/>
        <dbReference type="ChEBI" id="CHEBI:456216"/>
        <dbReference type="EC" id="5.6.2.4"/>
    </reaction>
</comment>
<comment type="subunit">
    <text evidence="13">Heterodimer of AddA and AddB/RexB.</text>
</comment>
<proteinExistence type="inferred from homology"/>
<keyword evidence="10 13" id="KW-0413">Isomerase</keyword>
<evidence type="ECO:0000256" key="2">
    <source>
        <dbReference type="ARBA" id="ARBA00022741"/>
    </source>
</evidence>
<dbReference type="Pfam" id="PF00580">
    <property type="entry name" value="UvrD-helicase"/>
    <property type="match status" value="1"/>
</dbReference>
<name>A0A2I1MT35_9LACT</name>
<dbReference type="Pfam" id="PF13361">
    <property type="entry name" value="UvrD_C"/>
    <property type="match status" value="1"/>
</dbReference>
<gene>
    <name evidence="13 18" type="primary">addA</name>
    <name evidence="18" type="ORF">CYJ28_01725</name>
</gene>
<dbReference type="GO" id="GO:0043138">
    <property type="term" value="F:3'-5' DNA helicase activity"/>
    <property type="evidence" value="ECO:0007669"/>
    <property type="project" value="UniProtKB-UniRule"/>
</dbReference>
<feature type="binding site" evidence="14">
    <location>
        <begin position="39"/>
        <end position="46"/>
    </location>
    <ligand>
        <name>ATP</name>
        <dbReference type="ChEBI" id="CHEBI:30616"/>
    </ligand>
</feature>
<dbReference type="GO" id="GO:0005829">
    <property type="term" value="C:cytosol"/>
    <property type="evidence" value="ECO:0007669"/>
    <property type="project" value="TreeGrafter"/>
</dbReference>
<evidence type="ECO:0000256" key="7">
    <source>
        <dbReference type="ARBA" id="ARBA00022840"/>
    </source>
</evidence>
<dbReference type="InterPro" id="IPR011604">
    <property type="entry name" value="PDDEXK-like_dom_sf"/>
</dbReference>
<dbReference type="PANTHER" id="PTHR11070:SF48">
    <property type="entry name" value="ATP-DEPENDENT HELICASE_NUCLEASE SUBUNIT A"/>
    <property type="match status" value="1"/>
</dbReference>
<keyword evidence="8 13" id="KW-0238">DNA-binding</keyword>
<dbReference type="Gene3D" id="3.40.50.300">
    <property type="entry name" value="P-loop containing nucleotide triphosphate hydrolases"/>
    <property type="match status" value="4"/>
</dbReference>
<feature type="domain" description="UvrD-like helicase C-terminal" evidence="17">
    <location>
        <begin position="519"/>
        <end position="808"/>
    </location>
</feature>
<comment type="catalytic activity">
    <reaction evidence="11 13">
        <text>Couples ATP hydrolysis with the unwinding of duplex DNA by translocating in the 3'-5' direction.</text>
        <dbReference type="EC" id="5.6.2.4"/>
    </reaction>
</comment>
<evidence type="ECO:0000256" key="14">
    <source>
        <dbReference type="PROSITE-ProRule" id="PRU00560"/>
    </source>
</evidence>
<dbReference type="GO" id="GO:0000724">
    <property type="term" value="P:double-strand break repair via homologous recombination"/>
    <property type="evidence" value="ECO:0007669"/>
    <property type="project" value="UniProtKB-UniRule"/>
</dbReference>
<comment type="cofactor">
    <cofactor evidence="13">
        <name>Mg(2+)</name>
        <dbReference type="ChEBI" id="CHEBI:18420"/>
    </cofactor>
</comment>
<evidence type="ECO:0000256" key="4">
    <source>
        <dbReference type="ARBA" id="ARBA00022801"/>
    </source>
</evidence>
<keyword evidence="7 13" id="KW-0067">ATP-binding</keyword>
<dbReference type="SUPFAM" id="SSF52980">
    <property type="entry name" value="Restriction endonuclease-like"/>
    <property type="match status" value="1"/>
</dbReference>
<sequence length="1246" mass="144030">MMKDPKRLTELPLQSEGDRQTPEQWQATYQEGDNLLVAASAGSGKTRVLVERILQKLKRGYQLLDFLVVTFTELAASEMKDRIEAEVKMAINQATDEDLRRHLTVQLGQVSQAHISTIDAFCRQVIQRFYYLIEMDPNYRLVTDVTENFLIKDEVWQRLKEERLASNDEAYLLVAENFSDGRSDDGIDQLIFDLYDKARSHADPKAWLESLLAYYQTADSYDQSPLFQEAVKPEIRRQLADIKARLIRIDNDLPRQLAPGFEKMSEAGLQLQIKQVSSLVEGLEQMTYQDLFESFQSRPWPSLPRRSKKDFEDDDEIYALSASYKVRVDQVKADYEKLQADWLAFSDQSQKWMLDQSGNLAQALVETVIAFIDAMAAYRDQENVLDFAEIELRAYAILTSNGAENEARAYYQERFSEIMVDEYQDVNELQDAILTTMSRQGYDNNMFMVGDVKQSIYRFRFAEPGLFVGKYKAYAEGEGGQRIDLLKNFRSRHDVLHLTNYIFRQLMADDIGQVLYDDQAQLITGYTAYPDQAQMIPELLIFDSQDLDQVEDELEDSDAGQAELIAQRIQTMIESGFPIYDKALGEERPIRYDDIVILSPTRKHHLQVEEVFKRYQIPLALDKLTNYFKRTEIMIMVNLLKIIDNPYQDIPLVSVLRSAIVGLDEVDLAKIRLVDKSVHYYEALLAYMETADRRTSLFKKVQHFMVSLEAWREYSRQQAIAALIWRIYQDTAFLSYVAAMPNGIQRQSNLHGFYKQAEQFEAKQFRGLFQFIRFIEMIYERDNDLESPQLVDPEQNVVQLMTVHASKGLEFPVVFYLNLSKGFNRQDFQANVIVNDKVGLGLKVNDRQEQISYTSALHKMAGLEAKEESLAEEMRKLYVAFTRAEQKLILVASVDDGEKALASWSHAAVGEERLAKSYRLGARSPLDWIGPAIVRHPDVQKDFKGSLEGAESLAPKDPFHIKLAFVNGEDLVRDRDHFLHGGREKERVSDEQARANQVLLVPEADYHYPYHLATQTASYQSVSELKRLLQEPLDHELAVWEDGQVRPRKPARRYVNPDWERPHFIQREEQADPRAIGSAAHLLMQWLPLDQSPSAQAFEALFDRLVDQGALEASLKAELDFDRLAAFYETDTGRWLLSKKDQLYREKSFSLLMPAKEIFYDLEASDKLLIHGTIDAFVVLEDSIVLYDFKTDRLAYLSMDQQAERFAERYQVQMDIYARALENIYQKPVQDKWIIALENLKTFSLK</sequence>
<dbReference type="GO" id="GO:0003690">
    <property type="term" value="F:double-stranded DNA binding"/>
    <property type="evidence" value="ECO:0007669"/>
    <property type="project" value="UniProtKB-UniRule"/>
</dbReference>
<evidence type="ECO:0000313" key="19">
    <source>
        <dbReference type="Proteomes" id="UP000234239"/>
    </source>
</evidence>
<dbReference type="GO" id="GO:0008408">
    <property type="term" value="F:3'-5' exonuclease activity"/>
    <property type="evidence" value="ECO:0007669"/>
    <property type="project" value="UniProtKB-UniRule"/>
</dbReference>
<evidence type="ECO:0000256" key="11">
    <source>
        <dbReference type="ARBA" id="ARBA00034617"/>
    </source>
</evidence>
<dbReference type="GO" id="GO:0016887">
    <property type="term" value="F:ATP hydrolysis activity"/>
    <property type="evidence" value="ECO:0007669"/>
    <property type="project" value="RHEA"/>
</dbReference>
<evidence type="ECO:0000256" key="3">
    <source>
        <dbReference type="ARBA" id="ARBA00022763"/>
    </source>
</evidence>
<dbReference type="AlphaFoldDB" id="A0A2I1MT35"/>
<dbReference type="InterPro" id="IPR011335">
    <property type="entry name" value="Restrct_endonuc-II-like"/>
</dbReference>
<evidence type="ECO:0000256" key="6">
    <source>
        <dbReference type="ARBA" id="ARBA00022839"/>
    </source>
</evidence>
<dbReference type="PROSITE" id="PS51198">
    <property type="entry name" value="UVRD_HELICASE_ATP_BIND"/>
    <property type="match status" value="1"/>
</dbReference>
<organism evidence="18 19">
    <name type="scientific">Aerococcus sanguinicola</name>
    <dbReference type="NCBI Taxonomy" id="119206"/>
    <lineage>
        <taxon>Bacteria</taxon>
        <taxon>Bacillati</taxon>
        <taxon>Bacillota</taxon>
        <taxon>Bacilli</taxon>
        <taxon>Lactobacillales</taxon>
        <taxon>Aerococcaceae</taxon>
        <taxon>Aerococcus</taxon>
    </lineage>
</organism>
<evidence type="ECO:0000313" key="18">
    <source>
        <dbReference type="EMBL" id="PKZ23294.1"/>
    </source>
</evidence>